<feature type="domain" description="Endonuclease/exonuclease/phosphatase" evidence="1">
    <location>
        <begin position="15"/>
        <end position="264"/>
    </location>
</feature>
<dbReference type="SUPFAM" id="SSF56219">
    <property type="entry name" value="DNase I-like"/>
    <property type="match status" value="1"/>
</dbReference>
<proteinExistence type="predicted"/>
<dbReference type="GO" id="GO:0000175">
    <property type="term" value="F:3'-5'-RNA exonuclease activity"/>
    <property type="evidence" value="ECO:0007669"/>
    <property type="project" value="TreeGrafter"/>
</dbReference>
<dbReference type="PANTHER" id="PTHR12121">
    <property type="entry name" value="CARBON CATABOLITE REPRESSOR PROTEIN 4"/>
    <property type="match status" value="1"/>
</dbReference>
<dbReference type="Pfam" id="PF03372">
    <property type="entry name" value="Exo_endo_phos"/>
    <property type="match status" value="1"/>
</dbReference>
<organism evidence="2 3">
    <name type="scientific">Aspergillus caelatus</name>
    <dbReference type="NCBI Taxonomy" id="61420"/>
    <lineage>
        <taxon>Eukaryota</taxon>
        <taxon>Fungi</taxon>
        <taxon>Dikarya</taxon>
        <taxon>Ascomycota</taxon>
        <taxon>Pezizomycotina</taxon>
        <taxon>Eurotiomycetes</taxon>
        <taxon>Eurotiomycetidae</taxon>
        <taxon>Eurotiales</taxon>
        <taxon>Aspergillaceae</taxon>
        <taxon>Aspergillus</taxon>
        <taxon>Aspergillus subgen. Circumdati</taxon>
    </lineage>
</organism>
<dbReference type="PANTHER" id="PTHR12121:SF36">
    <property type="entry name" value="ENDONUCLEASE_EXONUCLEASE_PHOSPHATASE DOMAIN-CONTAINING PROTEIN"/>
    <property type="match status" value="1"/>
</dbReference>
<gene>
    <name evidence="2" type="ORF">BDV27DRAFT_167616</name>
</gene>
<keyword evidence="3" id="KW-1185">Reference proteome</keyword>
<reference evidence="2 3" key="1">
    <citation type="submission" date="2019-04" db="EMBL/GenBank/DDBJ databases">
        <title>Friends and foes A comparative genomics studyof 23 Aspergillus species from section Flavi.</title>
        <authorList>
            <consortium name="DOE Joint Genome Institute"/>
            <person name="Kjaerbolling I."/>
            <person name="Vesth T."/>
            <person name="Frisvad J.C."/>
            <person name="Nybo J.L."/>
            <person name="Theobald S."/>
            <person name="Kildgaard S."/>
            <person name="Isbrandt T."/>
            <person name="Kuo A."/>
            <person name="Sato A."/>
            <person name="Lyhne E.K."/>
            <person name="Kogle M.E."/>
            <person name="Wiebenga A."/>
            <person name="Kun R.S."/>
            <person name="Lubbers R.J."/>
            <person name="Makela M.R."/>
            <person name="Barry K."/>
            <person name="Chovatia M."/>
            <person name="Clum A."/>
            <person name="Daum C."/>
            <person name="Haridas S."/>
            <person name="He G."/>
            <person name="LaButti K."/>
            <person name="Lipzen A."/>
            <person name="Mondo S."/>
            <person name="Riley R."/>
            <person name="Salamov A."/>
            <person name="Simmons B.A."/>
            <person name="Magnuson J.K."/>
            <person name="Henrissat B."/>
            <person name="Mortensen U.H."/>
            <person name="Larsen T.O."/>
            <person name="Devries R.P."/>
            <person name="Grigoriev I.V."/>
            <person name="Machida M."/>
            <person name="Baker S.E."/>
            <person name="Andersen M.R."/>
        </authorList>
    </citation>
    <scope>NUCLEOTIDE SEQUENCE [LARGE SCALE GENOMIC DNA]</scope>
    <source>
        <strain evidence="2 3">CBS 763.97</strain>
    </source>
</reference>
<name>A0A5N7AHV7_9EURO</name>
<dbReference type="CDD" id="cd09083">
    <property type="entry name" value="EEP-1"/>
    <property type="match status" value="1"/>
</dbReference>
<accession>A0A5N7AHV7</accession>
<keyword evidence="2" id="KW-0255">Endonuclease</keyword>
<dbReference type="OrthoDB" id="276515at2759"/>
<protein>
    <submittedName>
        <fullName evidence="2">Endonuclease/exonuclease/phosphatase</fullName>
    </submittedName>
</protein>
<keyword evidence="2" id="KW-0378">Hydrolase</keyword>
<dbReference type="RefSeq" id="XP_031931670.1">
    <property type="nucleotide sequence ID" value="XM_032074542.1"/>
</dbReference>
<sequence length="308" mass="34917">MTTPKTKPIPIRLITHNIRTIPWFTFPPEKPWNIRRNHIVNQLDFNTTHNPEAIICLQEVLHSQLTDILTGLNTAPDSESIEGDEIWKHVGCGRDGGQKGEYSPIIYRARVWEVEWSTTRWLSETPDTPSRGWDAAYRRIVTYAVLRHRGTGRRVLAMNTHLDDRGKVARFESAKLILEWMEEVLKKKKKKGSDSVDGVVLCGDFNTNSRENNDAFGVLTAGAMIHTRDCVDGERRYGNVNSWTGFNDTPIDDALLDYVLVGPLKSGHVPWNIRTYGILTNRFDDGIFNSDHRAVAADVELVGSPKQL</sequence>
<dbReference type="GeneID" id="43658988"/>
<keyword evidence="2" id="KW-0540">Nuclease</keyword>
<keyword evidence="2" id="KW-0269">Exonuclease</keyword>
<dbReference type="AlphaFoldDB" id="A0A5N7AHV7"/>
<dbReference type="InterPro" id="IPR005135">
    <property type="entry name" value="Endo/exonuclease/phosphatase"/>
</dbReference>
<evidence type="ECO:0000313" key="3">
    <source>
        <dbReference type="Proteomes" id="UP000326268"/>
    </source>
</evidence>
<evidence type="ECO:0000259" key="1">
    <source>
        <dbReference type="Pfam" id="PF03372"/>
    </source>
</evidence>
<dbReference type="EMBL" id="ML737582">
    <property type="protein sequence ID" value="KAE8368589.1"/>
    <property type="molecule type" value="Genomic_DNA"/>
</dbReference>
<dbReference type="GO" id="GO:0004519">
    <property type="term" value="F:endonuclease activity"/>
    <property type="evidence" value="ECO:0007669"/>
    <property type="project" value="UniProtKB-KW"/>
</dbReference>
<evidence type="ECO:0000313" key="2">
    <source>
        <dbReference type="EMBL" id="KAE8368589.1"/>
    </source>
</evidence>
<dbReference type="InterPro" id="IPR050410">
    <property type="entry name" value="CCR4/nocturin_mRNA_transcr"/>
</dbReference>
<dbReference type="Proteomes" id="UP000326268">
    <property type="component" value="Unassembled WGS sequence"/>
</dbReference>
<dbReference type="InterPro" id="IPR036691">
    <property type="entry name" value="Endo/exonu/phosph_ase_sf"/>
</dbReference>
<dbReference type="Gene3D" id="3.60.10.10">
    <property type="entry name" value="Endonuclease/exonuclease/phosphatase"/>
    <property type="match status" value="1"/>
</dbReference>